<dbReference type="RefSeq" id="WP_052117042.1">
    <property type="nucleotide sequence ID" value="NZ_BMEA01000001.1"/>
</dbReference>
<comment type="subcellular location">
    <subcellularLocation>
        <location evidence="1">Cell membrane</location>
        <topology evidence="1">Single-pass membrane protein</topology>
    </subcellularLocation>
</comment>
<comment type="similarity">
    <text evidence="2">Belongs to the YajC family.</text>
</comment>
<dbReference type="PANTHER" id="PTHR33909">
    <property type="entry name" value="SEC TRANSLOCON ACCESSORY COMPLEX SUBUNIT YAJC"/>
    <property type="match status" value="1"/>
</dbReference>
<keyword evidence="8" id="KW-0811">Translocation</keyword>
<evidence type="ECO:0000313" key="12">
    <source>
        <dbReference type="EMBL" id="GGB65792.1"/>
    </source>
</evidence>
<reference evidence="12" key="1">
    <citation type="journal article" date="2014" name="Int. J. Syst. Evol. Microbiol.">
        <title>Complete genome sequence of Corynebacterium casei LMG S-19264T (=DSM 44701T), isolated from a smear-ripened cheese.</title>
        <authorList>
            <consortium name="US DOE Joint Genome Institute (JGI-PGF)"/>
            <person name="Walter F."/>
            <person name="Albersmeier A."/>
            <person name="Kalinowski J."/>
            <person name="Ruckert C."/>
        </authorList>
    </citation>
    <scope>NUCLEOTIDE SEQUENCE</scope>
    <source>
        <strain evidence="12">CGMCC 1.10749</strain>
    </source>
</reference>
<accession>A0A8H9FQF1</accession>
<keyword evidence="9 11" id="KW-0472">Membrane</keyword>
<dbReference type="Pfam" id="PF02699">
    <property type="entry name" value="YajC"/>
    <property type="match status" value="1"/>
</dbReference>
<dbReference type="InterPro" id="IPR003849">
    <property type="entry name" value="Preprotein_translocase_YajC"/>
</dbReference>
<evidence type="ECO:0000256" key="5">
    <source>
        <dbReference type="ARBA" id="ARBA00022692"/>
    </source>
</evidence>
<evidence type="ECO:0000256" key="1">
    <source>
        <dbReference type="ARBA" id="ARBA00004162"/>
    </source>
</evidence>
<organism evidence="12 13">
    <name type="scientific">Knoellia flava</name>
    <dbReference type="NCBI Taxonomy" id="913969"/>
    <lineage>
        <taxon>Bacteria</taxon>
        <taxon>Bacillati</taxon>
        <taxon>Actinomycetota</taxon>
        <taxon>Actinomycetes</taxon>
        <taxon>Micrococcales</taxon>
        <taxon>Intrasporangiaceae</taxon>
        <taxon>Knoellia</taxon>
    </lineage>
</organism>
<dbReference type="GO" id="GO:0015031">
    <property type="term" value="P:protein transport"/>
    <property type="evidence" value="ECO:0007669"/>
    <property type="project" value="UniProtKB-KW"/>
</dbReference>
<reference evidence="12" key="2">
    <citation type="submission" date="2020-09" db="EMBL/GenBank/DDBJ databases">
        <authorList>
            <person name="Sun Q."/>
            <person name="Zhou Y."/>
        </authorList>
    </citation>
    <scope>NUCLEOTIDE SEQUENCE</scope>
    <source>
        <strain evidence="12">CGMCC 1.10749</strain>
    </source>
</reference>
<protein>
    <recommendedName>
        <fullName evidence="14">Preprotein translocase subunit YajC</fullName>
    </recommendedName>
</protein>
<evidence type="ECO:0000256" key="3">
    <source>
        <dbReference type="ARBA" id="ARBA00022448"/>
    </source>
</evidence>
<sequence>MNSGAGLGNLLVLALPLLLLAFLMFTQRKRGREVQAFQSGLGVGDAVVLTSGLYGTVVALDDTVATLEIAPGVQVRVDRRAVGMKQPGAERPAGTDEGPRPDATPEVG</sequence>
<evidence type="ECO:0008006" key="14">
    <source>
        <dbReference type="Google" id="ProtNLM"/>
    </source>
</evidence>
<evidence type="ECO:0000256" key="10">
    <source>
        <dbReference type="SAM" id="MobiDB-lite"/>
    </source>
</evidence>
<feature type="region of interest" description="Disordered" evidence="10">
    <location>
        <begin position="80"/>
        <end position="108"/>
    </location>
</feature>
<comment type="caution">
    <text evidence="12">The sequence shown here is derived from an EMBL/GenBank/DDBJ whole genome shotgun (WGS) entry which is preliminary data.</text>
</comment>
<evidence type="ECO:0000256" key="4">
    <source>
        <dbReference type="ARBA" id="ARBA00022475"/>
    </source>
</evidence>
<evidence type="ECO:0000313" key="13">
    <source>
        <dbReference type="Proteomes" id="UP000628079"/>
    </source>
</evidence>
<dbReference type="NCBIfam" id="TIGR00739">
    <property type="entry name" value="yajC"/>
    <property type="match status" value="1"/>
</dbReference>
<keyword evidence="6" id="KW-0653">Protein transport</keyword>
<name>A0A8H9FQF1_9MICO</name>
<keyword evidence="4" id="KW-1003">Cell membrane</keyword>
<keyword evidence="5 11" id="KW-0812">Transmembrane</keyword>
<evidence type="ECO:0000256" key="8">
    <source>
        <dbReference type="ARBA" id="ARBA00023010"/>
    </source>
</evidence>
<evidence type="ECO:0000256" key="2">
    <source>
        <dbReference type="ARBA" id="ARBA00006742"/>
    </source>
</evidence>
<keyword evidence="3" id="KW-0813">Transport</keyword>
<dbReference type="EMBL" id="BMEA01000001">
    <property type="protein sequence ID" value="GGB65792.1"/>
    <property type="molecule type" value="Genomic_DNA"/>
</dbReference>
<feature type="transmembrane region" description="Helical" evidence="11">
    <location>
        <begin position="6"/>
        <end position="25"/>
    </location>
</feature>
<dbReference type="AlphaFoldDB" id="A0A8H9FQF1"/>
<evidence type="ECO:0000256" key="6">
    <source>
        <dbReference type="ARBA" id="ARBA00022927"/>
    </source>
</evidence>
<gene>
    <name evidence="12" type="ORF">GCM10011314_01230</name>
</gene>
<evidence type="ECO:0000256" key="11">
    <source>
        <dbReference type="SAM" id="Phobius"/>
    </source>
</evidence>
<dbReference type="GO" id="GO:0005886">
    <property type="term" value="C:plasma membrane"/>
    <property type="evidence" value="ECO:0007669"/>
    <property type="project" value="UniProtKB-SubCell"/>
</dbReference>
<dbReference type="PANTHER" id="PTHR33909:SF1">
    <property type="entry name" value="SEC TRANSLOCON ACCESSORY COMPLEX SUBUNIT YAJC"/>
    <property type="match status" value="1"/>
</dbReference>
<evidence type="ECO:0000256" key="9">
    <source>
        <dbReference type="ARBA" id="ARBA00023136"/>
    </source>
</evidence>
<dbReference type="SMART" id="SM01323">
    <property type="entry name" value="YajC"/>
    <property type="match status" value="1"/>
</dbReference>
<dbReference type="Proteomes" id="UP000628079">
    <property type="component" value="Unassembled WGS sequence"/>
</dbReference>
<evidence type="ECO:0000256" key="7">
    <source>
        <dbReference type="ARBA" id="ARBA00022989"/>
    </source>
</evidence>
<proteinExistence type="inferred from homology"/>
<keyword evidence="7 11" id="KW-1133">Transmembrane helix</keyword>